<evidence type="ECO:0000313" key="8">
    <source>
        <dbReference type="EMBL" id="MBX0305103.1"/>
    </source>
</evidence>
<comment type="similarity">
    <text evidence="6">Belongs to the binding-protein-dependent transport system permease family. CysTW subfamily.</text>
</comment>
<name>A0A8J7YK32_9EURY</name>
<evidence type="ECO:0000256" key="1">
    <source>
        <dbReference type="ARBA" id="ARBA00004141"/>
    </source>
</evidence>
<keyword evidence="3 5" id="KW-1133">Transmembrane helix</keyword>
<dbReference type="InterPro" id="IPR011864">
    <property type="entry name" value="Phosphate_PstC"/>
</dbReference>
<feature type="transmembrane region" description="Helical" evidence="5">
    <location>
        <begin position="126"/>
        <end position="146"/>
    </location>
</feature>
<dbReference type="Gene3D" id="1.10.3720.10">
    <property type="entry name" value="MetI-like"/>
    <property type="match status" value="1"/>
</dbReference>
<keyword evidence="5" id="KW-0813">Transport</keyword>
<keyword evidence="2 5" id="KW-0812">Transmembrane</keyword>
<dbReference type="AlphaFoldDB" id="A0A8J7YK32"/>
<keyword evidence="9" id="KW-1185">Reference proteome</keyword>
<dbReference type="GO" id="GO:0005315">
    <property type="term" value="F:phosphate transmembrane transporter activity"/>
    <property type="evidence" value="ECO:0007669"/>
    <property type="project" value="InterPro"/>
</dbReference>
<keyword evidence="4 5" id="KW-0472">Membrane</keyword>
<keyword evidence="6" id="KW-0592">Phosphate transport</keyword>
<dbReference type="PANTHER" id="PTHR42727:SF1">
    <property type="entry name" value="PHOSPHATE TRANSPORT SYSTEM PERMEASE"/>
    <property type="match status" value="1"/>
</dbReference>
<feature type="transmembrane region" description="Helical" evidence="5">
    <location>
        <begin position="166"/>
        <end position="187"/>
    </location>
</feature>
<dbReference type="Proteomes" id="UP000783863">
    <property type="component" value="Unassembled WGS sequence"/>
</dbReference>
<dbReference type="RefSeq" id="WP_220589296.1">
    <property type="nucleotide sequence ID" value="NZ_RKLQ01000002.1"/>
</dbReference>
<evidence type="ECO:0000259" key="7">
    <source>
        <dbReference type="PROSITE" id="PS50928"/>
    </source>
</evidence>
<organism evidence="8 9">
    <name type="scientific">Haloarcula salinisoli</name>
    <dbReference type="NCBI Taxonomy" id="2487746"/>
    <lineage>
        <taxon>Archaea</taxon>
        <taxon>Methanobacteriati</taxon>
        <taxon>Methanobacteriota</taxon>
        <taxon>Stenosarchaea group</taxon>
        <taxon>Halobacteria</taxon>
        <taxon>Halobacteriales</taxon>
        <taxon>Haloarculaceae</taxon>
        <taxon>Haloarcula</taxon>
    </lineage>
</organism>
<accession>A0A8J7YK32</accession>
<protein>
    <recommendedName>
        <fullName evidence="6">Phosphate transport system permease protein</fullName>
    </recommendedName>
</protein>
<evidence type="ECO:0000256" key="3">
    <source>
        <dbReference type="ARBA" id="ARBA00022989"/>
    </source>
</evidence>
<comment type="caution">
    <text evidence="8">The sequence shown here is derived from an EMBL/GenBank/DDBJ whole genome shotgun (WGS) entry which is preliminary data.</text>
</comment>
<dbReference type="CDD" id="cd06261">
    <property type="entry name" value="TM_PBP2"/>
    <property type="match status" value="1"/>
</dbReference>
<proteinExistence type="inferred from homology"/>
<sequence length="339" mass="35058">MSNEGQTPDLTGDRGLQTVRESTYKYALAGCAALSVLTTVGIIGVLVVDAAAFFSSPAVTFGEFFTSLRFSPNLEPVSFGILPLVLGTLLVTFGAALVALPIGLLTAIYLSEYASARTRSILKPMLEVLAGVPTVVYGYFALVYITPALNAAIGAVNGTLGTQFPTLGLFNGLSASIVVGIMIIPMVSSISEDAMSSVPDSLRQAGYGLGATKFNVSLRIVVPAAVSGIASSFILAVSRAIGETMAVVLAAGSRPPDIPPTQTAFGVLPYVAPGDLLALYSESAATMTVAMINIAVSDLSGGSIAYQSLFAIGLTLFVITLAMNVVSDAIASRYREEYE</sequence>
<dbReference type="PROSITE" id="PS50928">
    <property type="entry name" value="ABC_TM1"/>
    <property type="match status" value="1"/>
</dbReference>
<feature type="transmembrane region" description="Helical" evidence="5">
    <location>
        <begin position="220"/>
        <end position="241"/>
    </location>
</feature>
<dbReference type="NCBIfam" id="TIGR02138">
    <property type="entry name" value="phosphate_pstC"/>
    <property type="match status" value="1"/>
</dbReference>
<evidence type="ECO:0000313" key="9">
    <source>
        <dbReference type="Proteomes" id="UP000783863"/>
    </source>
</evidence>
<evidence type="ECO:0000256" key="5">
    <source>
        <dbReference type="RuleBase" id="RU363032"/>
    </source>
</evidence>
<dbReference type="GO" id="GO:0006817">
    <property type="term" value="P:phosphate ion transport"/>
    <property type="evidence" value="ECO:0007669"/>
    <property type="project" value="UniProtKB-KW"/>
</dbReference>
<comment type="subcellular location">
    <subcellularLocation>
        <location evidence="5">Cell membrane</location>
        <topology evidence="5">Multi-pass membrane protein</topology>
    </subcellularLocation>
    <subcellularLocation>
        <location evidence="1">Membrane</location>
        <topology evidence="1">Multi-pass membrane protein</topology>
    </subcellularLocation>
</comment>
<keyword evidence="6" id="KW-1003">Cell membrane</keyword>
<gene>
    <name evidence="8" type="primary">pstC</name>
    <name evidence="8" type="ORF">EGD98_15650</name>
</gene>
<dbReference type="SUPFAM" id="SSF161098">
    <property type="entry name" value="MetI-like"/>
    <property type="match status" value="1"/>
</dbReference>
<feature type="transmembrane region" description="Helical" evidence="5">
    <location>
        <begin position="304"/>
        <end position="326"/>
    </location>
</feature>
<feature type="transmembrane region" description="Helical" evidence="5">
    <location>
        <begin position="79"/>
        <end position="105"/>
    </location>
</feature>
<dbReference type="InterPro" id="IPR000515">
    <property type="entry name" value="MetI-like"/>
</dbReference>
<dbReference type="Pfam" id="PF00528">
    <property type="entry name" value="BPD_transp_1"/>
    <property type="match status" value="1"/>
</dbReference>
<dbReference type="EMBL" id="RKLQ01000002">
    <property type="protein sequence ID" value="MBX0305103.1"/>
    <property type="molecule type" value="Genomic_DNA"/>
</dbReference>
<evidence type="ECO:0000256" key="2">
    <source>
        <dbReference type="ARBA" id="ARBA00022692"/>
    </source>
</evidence>
<feature type="transmembrane region" description="Helical" evidence="5">
    <location>
        <begin position="26"/>
        <end position="59"/>
    </location>
</feature>
<dbReference type="GO" id="GO:0005886">
    <property type="term" value="C:plasma membrane"/>
    <property type="evidence" value="ECO:0007669"/>
    <property type="project" value="UniProtKB-SubCell"/>
</dbReference>
<reference evidence="8" key="1">
    <citation type="submission" date="2021-06" db="EMBL/GenBank/DDBJ databases">
        <title>Halomicroarcula sp. F24A a new haloarchaeum isolated from saline soil.</title>
        <authorList>
            <person name="Duran-Viseras A."/>
            <person name="Sanchez-Porro C."/>
            <person name="Ventosa A."/>
        </authorList>
    </citation>
    <scope>NUCLEOTIDE SEQUENCE</scope>
    <source>
        <strain evidence="8">F24A</strain>
    </source>
</reference>
<dbReference type="PANTHER" id="PTHR42727">
    <property type="entry name" value="PHOSPHATE TRANSPORT SYSTEM PERMEASE PROTEIN"/>
    <property type="match status" value="1"/>
</dbReference>
<feature type="domain" description="ABC transmembrane type-1" evidence="7">
    <location>
        <begin position="85"/>
        <end position="327"/>
    </location>
</feature>
<comment type="function">
    <text evidence="6">Part of the binding-protein-dependent transport system for phosphate; probably responsible for the translocation of the substrate across the membrane.</text>
</comment>
<dbReference type="InterPro" id="IPR035906">
    <property type="entry name" value="MetI-like_sf"/>
</dbReference>
<evidence type="ECO:0000256" key="6">
    <source>
        <dbReference type="RuleBase" id="RU363054"/>
    </source>
</evidence>
<evidence type="ECO:0000256" key="4">
    <source>
        <dbReference type="ARBA" id="ARBA00023136"/>
    </source>
</evidence>